<feature type="signal peptide" evidence="11">
    <location>
        <begin position="1"/>
        <end position="27"/>
    </location>
</feature>
<keyword evidence="4" id="KW-0449">Lipoprotein</keyword>
<dbReference type="InterPro" id="IPR045003">
    <property type="entry name" value="FLA_A"/>
</dbReference>
<evidence type="ECO:0000256" key="11">
    <source>
        <dbReference type="SAM" id="SignalP"/>
    </source>
</evidence>
<dbReference type="Proteomes" id="UP000447434">
    <property type="component" value="Chromosome 20"/>
</dbReference>
<evidence type="ECO:0000256" key="2">
    <source>
        <dbReference type="ARBA" id="ARBA00007843"/>
    </source>
</evidence>
<reference evidence="13" key="1">
    <citation type="journal article" date="2020" name="Nat. Commun.">
        <title>Genome sequence of the cluster root forming white lupin.</title>
        <authorList>
            <person name="Hufnagel B."/>
            <person name="Marques A."/>
            <person name="Soriano A."/>
            <person name="Marques L."/>
            <person name="Divol F."/>
            <person name="Doumas P."/>
            <person name="Sallet E."/>
            <person name="Mancinotti D."/>
            <person name="Carrere S."/>
            <person name="Marande W."/>
            <person name="Arribat S."/>
            <person name="Keller J."/>
            <person name="Huneau C."/>
            <person name="Blein T."/>
            <person name="Aime D."/>
            <person name="Laguerre M."/>
            <person name="Taylor J."/>
            <person name="Schubert V."/>
            <person name="Nelson M."/>
            <person name="Geu-Flores F."/>
            <person name="Crespi M."/>
            <person name="Gallardo-Guerrero K."/>
            <person name="Delaux P.-M."/>
            <person name="Salse J."/>
            <person name="Berges H."/>
            <person name="Guyot R."/>
            <person name="Gouzy J."/>
            <person name="Peret B."/>
        </authorList>
    </citation>
    <scope>NUCLEOTIDE SEQUENCE [LARGE SCALE GENOMIC DNA]</scope>
    <source>
        <strain evidence="13">cv. Amiga</strain>
    </source>
</reference>
<dbReference type="InterPro" id="IPR036378">
    <property type="entry name" value="FAS1_dom_sf"/>
</dbReference>
<organism evidence="12 13">
    <name type="scientific">Lupinus albus</name>
    <name type="common">White lupine</name>
    <name type="synonym">Lupinus termis</name>
    <dbReference type="NCBI Taxonomy" id="3870"/>
    <lineage>
        <taxon>Eukaryota</taxon>
        <taxon>Viridiplantae</taxon>
        <taxon>Streptophyta</taxon>
        <taxon>Embryophyta</taxon>
        <taxon>Tracheophyta</taxon>
        <taxon>Spermatophyta</taxon>
        <taxon>Magnoliopsida</taxon>
        <taxon>eudicotyledons</taxon>
        <taxon>Gunneridae</taxon>
        <taxon>Pentapetalae</taxon>
        <taxon>rosids</taxon>
        <taxon>fabids</taxon>
        <taxon>Fabales</taxon>
        <taxon>Fabaceae</taxon>
        <taxon>Papilionoideae</taxon>
        <taxon>50 kb inversion clade</taxon>
        <taxon>genistoids sensu lato</taxon>
        <taxon>core genistoids</taxon>
        <taxon>Genisteae</taxon>
        <taxon>Lupinus</taxon>
    </lineage>
</organism>
<feature type="compositionally biased region" description="Low complexity" evidence="10">
    <location>
        <begin position="215"/>
        <end position="225"/>
    </location>
</feature>
<comment type="similarity">
    <text evidence="2">Belongs to the fasciclin-like AGP family.</text>
</comment>
<sequence>MAKQFYFLPLLFHIMLIMIILSQPISAQLAPAPTGPTNITQVLEKAGQFTTFIKLLKASQVDDRINAQLNNSNQGLTIFAPTDNAFSSLKPGTLNSISTQEQVQLIQFHILPTLYSISQFQTASNPLHTQAGSSDDGEYPLNVTTSGNQVNITTGVVETTVSNTIYSDSQLAVYQVDKVLLPLALFSTPSPTAAPAEAPAPTKPKKNVQASDAPSGSDTSVDASSSVGLNSLTMKSVTFTVSVVVAVVAMTV</sequence>
<dbReference type="SUPFAM" id="SSF82153">
    <property type="entry name" value="FAS1 domain"/>
    <property type="match status" value="1"/>
</dbReference>
<protein>
    <submittedName>
        <fullName evidence="12">Putative FAS1 domain-containing protein</fullName>
    </submittedName>
</protein>
<dbReference type="FunFam" id="2.30.180.10:FF:000006">
    <property type="entry name" value="Fasciclin-like arabinogalactan protein 11"/>
    <property type="match status" value="1"/>
</dbReference>
<comment type="function">
    <text evidence="9">May be a cell surface adhesion protein.</text>
</comment>
<dbReference type="EMBL" id="WOCE01000020">
    <property type="protein sequence ID" value="KAE9590929.1"/>
    <property type="molecule type" value="Genomic_DNA"/>
</dbReference>
<dbReference type="GO" id="GO:0005886">
    <property type="term" value="C:plasma membrane"/>
    <property type="evidence" value="ECO:0007669"/>
    <property type="project" value="UniProtKB-SubCell"/>
</dbReference>
<evidence type="ECO:0000256" key="10">
    <source>
        <dbReference type="SAM" id="MobiDB-lite"/>
    </source>
</evidence>
<evidence type="ECO:0000313" key="13">
    <source>
        <dbReference type="Proteomes" id="UP000447434"/>
    </source>
</evidence>
<evidence type="ECO:0000256" key="4">
    <source>
        <dbReference type="ARBA" id="ARBA00022622"/>
    </source>
</evidence>
<keyword evidence="3" id="KW-1003">Cell membrane</keyword>
<keyword evidence="8" id="KW-0325">Glycoprotein</keyword>
<dbReference type="SMART" id="SM00554">
    <property type="entry name" value="FAS1"/>
    <property type="match status" value="1"/>
</dbReference>
<dbReference type="PANTHER" id="PTHR32077:SF65">
    <property type="entry name" value="FASCICLIN-LIKE ARABINOGALACTAN PROTEIN 11"/>
    <property type="match status" value="1"/>
</dbReference>
<comment type="subcellular location">
    <subcellularLocation>
        <location evidence="1">Cell membrane</location>
        <topology evidence="1">Lipid-anchor</topology>
        <topology evidence="1">GPI-anchor</topology>
    </subcellularLocation>
</comment>
<dbReference type="OrthoDB" id="286301at2759"/>
<evidence type="ECO:0000256" key="9">
    <source>
        <dbReference type="ARBA" id="ARBA00024686"/>
    </source>
</evidence>
<evidence type="ECO:0000256" key="8">
    <source>
        <dbReference type="ARBA" id="ARBA00023180"/>
    </source>
</evidence>
<dbReference type="GO" id="GO:0009834">
    <property type="term" value="P:plant-type secondary cell wall biogenesis"/>
    <property type="evidence" value="ECO:0007669"/>
    <property type="project" value="TreeGrafter"/>
</dbReference>
<accession>A0A6A4NUC6</accession>
<proteinExistence type="inferred from homology"/>
<feature type="region of interest" description="Disordered" evidence="10">
    <location>
        <begin position="191"/>
        <end position="225"/>
    </location>
</feature>
<feature type="chain" id="PRO_5043613323" evidence="11">
    <location>
        <begin position="28"/>
        <end position="252"/>
    </location>
</feature>
<keyword evidence="4" id="KW-0336">GPI-anchor</keyword>
<dbReference type="GO" id="GO:0098552">
    <property type="term" value="C:side of membrane"/>
    <property type="evidence" value="ECO:0007669"/>
    <property type="project" value="UniProtKB-KW"/>
</dbReference>
<feature type="compositionally biased region" description="Low complexity" evidence="10">
    <location>
        <begin position="191"/>
        <end position="200"/>
    </location>
</feature>
<evidence type="ECO:0000256" key="7">
    <source>
        <dbReference type="ARBA" id="ARBA00023136"/>
    </source>
</evidence>
<evidence type="ECO:0000256" key="6">
    <source>
        <dbReference type="ARBA" id="ARBA00022974"/>
    </source>
</evidence>
<keyword evidence="7" id="KW-0472">Membrane</keyword>
<evidence type="ECO:0000256" key="1">
    <source>
        <dbReference type="ARBA" id="ARBA00004609"/>
    </source>
</evidence>
<dbReference type="Pfam" id="PF02469">
    <property type="entry name" value="Fasciclin"/>
    <property type="match status" value="1"/>
</dbReference>
<evidence type="ECO:0000313" key="12">
    <source>
        <dbReference type="EMBL" id="KAE9590929.1"/>
    </source>
</evidence>
<dbReference type="PANTHER" id="PTHR32077">
    <property type="entry name" value="FASCICLIN-LIKE ARABINOGALACTAN PROTEIN"/>
    <property type="match status" value="1"/>
</dbReference>
<dbReference type="InterPro" id="IPR000782">
    <property type="entry name" value="FAS1_domain"/>
</dbReference>
<evidence type="ECO:0000256" key="5">
    <source>
        <dbReference type="ARBA" id="ARBA00022729"/>
    </source>
</evidence>
<keyword evidence="13" id="KW-1185">Reference proteome</keyword>
<dbReference type="PROSITE" id="PS50213">
    <property type="entry name" value="FAS1"/>
    <property type="match status" value="1"/>
</dbReference>
<dbReference type="AlphaFoldDB" id="A0A6A4NUC6"/>
<name>A0A6A4NUC6_LUPAL</name>
<dbReference type="Gene3D" id="2.30.180.10">
    <property type="entry name" value="FAS1 domain"/>
    <property type="match status" value="1"/>
</dbReference>
<evidence type="ECO:0000256" key="3">
    <source>
        <dbReference type="ARBA" id="ARBA00022475"/>
    </source>
</evidence>
<keyword evidence="5 11" id="KW-0732">Signal</keyword>
<keyword evidence="6" id="KW-0654">Proteoglycan</keyword>
<gene>
    <name evidence="12" type="ORF">Lalb_Chr20g0112791</name>
</gene>
<comment type="caution">
    <text evidence="12">The sequence shown here is derived from an EMBL/GenBank/DDBJ whole genome shotgun (WGS) entry which is preliminary data.</text>
</comment>